<reference evidence="2" key="1">
    <citation type="submission" date="2021-01" db="EMBL/GenBank/DDBJ databases">
        <authorList>
            <consortium name="Genoscope - CEA"/>
            <person name="William W."/>
        </authorList>
    </citation>
    <scope>NUCLEOTIDE SEQUENCE</scope>
</reference>
<protein>
    <submittedName>
        <fullName evidence="2">Uncharacterized protein</fullName>
    </submittedName>
</protein>
<keyword evidence="3" id="KW-1185">Reference proteome</keyword>
<name>A0A8S1PLP5_9CILI</name>
<dbReference type="Proteomes" id="UP000692954">
    <property type="component" value="Unassembled WGS sequence"/>
</dbReference>
<dbReference type="OrthoDB" id="310719at2759"/>
<comment type="caution">
    <text evidence="2">The sequence shown here is derived from an EMBL/GenBank/DDBJ whole genome shotgun (WGS) entry which is preliminary data.</text>
</comment>
<evidence type="ECO:0000313" key="3">
    <source>
        <dbReference type="Proteomes" id="UP000692954"/>
    </source>
</evidence>
<dbReference type="EMBL" id="CAJJDN010000081">
    <property type="protein sequence ID" value="CAD8103876.1"/>
    <property type="molecule type" value="Genomic_DNA"/>
</dbReference>
<feature type="coiled-coil region" evidence="1">
    <location>
        <begin position="3"/>
        <end position="37"/>
    </location>
</feature>
<accession>A0A8S1PLP5</accession>
<evidence type="ECO:0000313" key="2">
    <source>
        <dbReference type="EMBL" id="CAD8103876.1"/>
    </source>
</evidence>
<dbReference type="AlphaFoldDB" id="A0A8S1PLP5"/>
<sequence length="46" mass="5343">MKIKLNEEQIERLLMSNKSLMEENANLQEQIKEDLNSSFSSSVSQK</sequence>
<organism evidence="2 3">
    <name type="scientific">Paramecium sonneborni</name>
    <dbReference type="NCBI Taxonomy" id="65129"/>
    <lineage>
        <taxon>Eukaryota</taxon>
        <taxon>Sar</taxon>
        <taxon>Alveolata</taxon>
        <taxon>Ciliophora</taxon>
        <taxon>Intramacronucleata</taxon>
        <taxon>Oligohymenophorea</taxon>
        <taxon>Peniculida</taxon>
        <taxon>Parameciidae</taxon>
        <taxon>Paramecium</taxon>
    </lineage>
</organism>
<keyword evidence="1" id="KW-0175">Coiled coil</keyword>
<evidence type="ECO:0000256" key="1">
    <source>
        <dbReference type="SAM" id="Coils"/>
    </source>
</evidence>
<gene>
    <name evidence="2" type="ORF">PSON_ATCC_30995.1.T0810063</name>
</gene>
<proteinExistence type="predicted"/>